<reference evidence="6 7" key="1">
    <citation type="journal article" date="2015" name="Stand. Genomic Sci.">
        <title>Genomic Encyclopedia of Bacterial and Archaeal Type Strains, Phase III: the genomes of soil and plant-associated and newly described type strains.</title>
        <authorList>
            <person name="Whitman W.B."/>
            <person name="Woyke T."/>
            <person name="Klenk H.P."/>
            <person name="Zhou Y."/>
            <person name="Lilburn T.G."/>
            <person name="Beck B.J."/>
            <person name="De Vos P."/>
            <person name="Vandamme P."/>
            <person name="Eisen J.A."/>
            <person name="Garrity G."/>
            <person name="Hugenholtz P."/>
            <person name="Kyrpides N.C."/>
        </authorList>
    </citation>
    <scope>NUCLEOTIDE SEQUENCE [LARGE SCALE GENOMIC DNA]</scope>
    <source>
        <strain evidence="6 7">A3</strain>
    </source>
</reference>
<dbReference type="SUPFAM" id="SSF54611">
    <property type="entry name" value="SecB-like"/>
    <property type="match status" value="1"/>
</dbReference>
<keyword evidence="2 5" id="KW-0813">Transport</keyword>
<evidence type="ECO:0000256" key="3">
    <source>
        <dbReference type="ARBA" id="ARBA00022927"/>
    </source>
</evidence>
<dbReference type="AlphaFoldDB" id="A0A4R2IH07"/>
<proteinExistence type="inferred from homology"/>
<keyword evidence="5" id="KW-0963">Cytoplasm</keyword>
<dbReference type="PRINTS" id="PR01594">
    <property type="entry name" value="SECBCHAPRONE"/>
</dbReference>
<dbReference type="NCBIfam" id="NF004393">
    <property type="entry name" value="PRK05751.1-4"/>
    <property type="match status" value="1"/>
</dbReference>
<dbReference type="OrthoDB" id="9795145at2"/>
<dbReference type="PANTHER" id="PTHR36918:SF1">
    <property type="entry name" value="PROTEIN-EXPORT PROTEIN SECB"/>
    <property type="match status" value="1"/>
</dbReference>
<dbReference type="GO" id="GO:0051262">
    <property type="term" value="P:protein tetramerization"/>
    <property type="evidence" value="ECO:0007669"/>
    <property type="project" value="InterPro"/>
</dbReference>
<dbReference type="Gene3D" id="3.10.420.10">
    <property type="entry name" value="SecB-like"/>
    <property type="match status" value="1"/>
</dbReference>
<comment type="similarity">
    <text evidence="1 5">Belongs to the SecB family.</text>
</comment>
<dbReference type="EMBL" id="SLWQ01000001">
    <property type="protein sequence ID" value="TCO43109.1"/>
    <property type="molecule type" value="Genomic_DNA"/>
</dbReference>
<dbReference type="HAMAP" id="MF_00821">
    <property type="entry name" value="SecB"/>
    <property type="match status" value="1"/>
</dbReference>
<keyword evidence="7" id="KW-1185">Reference proteome</keyword>
<dbReference type="PANTHER" id="PTHR36918">
    <property type="match status" value="1"/>
</dbReference>
<evidence type="ECO:0000313" key="6">
    <source>
        <dbReference type="EMBL" id="TCO43109.1"/>
    </source>
</evidence>
<comment type="function">
    <text evidence="5">One of the proteins required for the normal export of preproteins out of the cell cytoplasm. It is a molecular chaperone that binds to a subset of precursor proteins, maintaining them in a translocation-competent state. It also specifically binds to its receptor SecA.</text>
</comment>
<keyword evidence="5" id="KW-0143">Chaperone</keyword>
<evidence type="ECO:0000313" key="7">
    <source>
        <dbReference type="Proteomes" id="UP000294862"/>
    </source>
</evidence>
<dbReference type="Pfam" id="PF02556">
    <property type="entry name" value="SecB"/>
    <property type="match status" value="1"/>
</dbReference>
<evidence type="ECO:0000256" key="4">
    <source>
        <dbReference type="ARBA" id="ARBA00023010"/>
    </source>
</evidence>
<dbReference type="InterPro" id="IPR003708">
    <property type="entry name" value="SecB"/>
</dbReference>
<dbReference type="GO" id="GO:0005737">
    <property type="term" value="C:cytoplasm"/>
    <property type="evidence" value="ECO:0007669"/>
    <property type="project" value="UniProtKB-SubCell"/>
</dbReference>
<sequence>MADNTNGAAAPEQNQAQLNLQRIYVKDVSFEAPGAPQIFQQQGQPNVELNLAQRVASIGTDVYEVVLSVTATCRVEDKTAYLAEVQQAGIFGLTGFDAQAREAVLATYCPNVLFPYARQVISELVQNGGFPPFFLQPINFDALYAEQMRRRAESGAPQGANA</sequence>
<comment type="caution">
    <text evidence="6">The sequence shown here is derived from an EMBL/GenBank/DDBJ whole genome shotgun (WGS) entry which is preliminary data.</text>
</comment>
<organism evidence="6 7">
    <name type="scientific">Dokdonella fugitiva</name>
    <dbReference type="NCBI Taxonomy" id="328517"/>
    <lineage>
        <taxon>Bacteria</taxon>
        <taxon>Pseudomonadati</taxon>
        <taxon>Pseudomonadota</taxon>
        <taxon>Gammaproteobacteria</taxon>
        <taxon>Lysobacterales</taxon>
        <taxon>Rhodanobacteraceae</taxon>
        <taxon>Dokdonella</taxon>
    </lineage>
</organism>
<dbReference type="GO" id="GO:0006457">
    <property type="term" value="P:protein folding"/>
    <property type="evidence" value="ECO:0007669"/>
    <property type="project" value="UniProtKB-UniRule"/>
</dbReference>
<dbReference type="GO" id="GO:0051082">
    <property type="term" value="F:unfolded protein binding"/>
    <property type="evidence" value="ECO:0007669"/>
    <property type="project" value="InterPro"/>
</dbReference>
<gene>
    <name evidence="5" type="primary">secB</name>
    <name evidence="6" type="ORF">EV148_101528</name>
</gene>
<keyword evidence="4 5" id="KW-0811">Translocation</keyword>
<protein>
    <recommendedName>
        <fullName evidence="5">Protein-export protein SecB</fullName>
    </recommendedName>
</protein>
<evidence type="ECO:0000256" key="5">
    <source>
        <dbReference type="HAMAP-Rule" id="MF_00821"/>
    </source>
</evidence>
<evidence type="ECO:0000256" key="1">
    <source>
        <dbReference type="ARBA" id="ARBA00009990"/>
    </source>
</evidence>
<dbReference type="NCBIfam" id="TIGR00809">
    <property type="entry name" value="secB"/>
    <property type="match status" value="1"/>
</dbReference>
<comment type="subunit">
    <text evidence="5">Homotetramer, a dimer of dimers. One homotetramer interacts with 1 SecA dimer.</text>
</comment>
<keyword evidence="3 5" id="KW-0653">Protein transport</keyword>
<dbReference type="Proteomes" id="UP000294862">
    <property type="component" value="Unassembled WGS sequence"/>
</dbReference>
<name>A0A4R2IH07_9GAMM</name>
<evidence type="ECO:0000256" key="2">
    <source>
        <dbReference type="ARBA" id="ARBA00022448"/>
    </source>
</evidence>
<dbReference type="GO" id="GO:0015031">
    <property type="term" value="P:protein transport"/>
    <property type="evidence" value="ECO:0007669"/>
    <property type="project" value="UniProtKB-UniRule"/>
</dbReference>
<comment type="subcellular location">
    <subcellularLocation>
        <location evidence="5">Cytoplasm</location>
    </subcellularLocation>
</comment>
<dbReference type="InterPro" id="IPR035958">
    <property type="entry name" value="SecB-like_sf"/>
</dbReference>
<dbReference type="NCBIfam" id="NF004392">
    <property type="entry name" value="PRK05751.1-3"/>
    <property type="match status" value="1"/>
</dbReference>
<accession>A0A4R2IH07</accession>